<name>A0A5B8ST35_9GAMM</name>
<evidence type="ECO:0000313" key="4">
    <source>
        <dbReference type="Proteomes" id="UP000321272"/>
    </source>
</evidence>
<feature type="domain" description="Transposase IS4-like" evidence="1">
    <location>
        <begin position="116"/>
        <end position="210"/>
    </location>
</feature>
<dbReference type="GO" id="GO:0003677">
    <property type="term" value="F:DNA binding"/>
    <property type="evidence" value="ECO:0007669"/>
    <property type="project" value="InterPro"/>
</dbReference>
<dbReference type="PANTHER" id="PTHR30298:SF0">
    <property type="entry name" value="PROTEIN YBFL-RELATED"/>
    <property type="match status" value="1"/>
</dbReference>
<dbReference type="InterPro" id="IPR047647">
    <property type="entry name" value="ISAs1_transpos"/>
</dbReference>
<dbReference type="NCBIfam" id="NF033564">
    <property type="entry name" value="transpos_ISAs1"/>
    <property type="match status" value="1"/>
</dbReference>
<proteinExistence type="predicted"/>
<keyword evidence="4" id="KW-1185">Reference proteome</keyword>
<dbReference type="Pfam" id="PF01609">
    <property type="entry name" value="DDE_Tnp_1"/>
    <property type="match status" value="1"/>
</dbReference>
<feature type="domain" description="H repeat-associated protein N-terminal" evidence="2">
    <location>
        <begin position="22"/>
        <end position="108"/>
    </location>
</feature>
<evidence type="ECO:0000313" key="3">
    <source>
        <dbReference type="EMBL" id="QEA39167.1"/>
    </source>
</evidence>
<evidence type="ECO:0000259" key="2">
    <source>
        <dbReference type="Pfam" id="PF13808"/>
    </source>
</evidence>
<dbReference type="KEGG" id="paur:FGL86_08850"/>
<organism evidence="3 4">
    <name type="scientific">Pistricoccus aurantiacus</name>
    <dbReference type="NCBI Taxonomy" id="1883414"/>
    <lineage>
        <taxon>Bacteria</taxon>
        <taxon>Pseudomonadati</taxon>
        <taxon>Pseudomonadota</taxon>
        <taxon>Gammaproteobacteria</taxon>
        <taxon>Oceanospirillales</taxon>
        <taxon>Halomonadaceae</taxon>
        <taxon>Pistricoccus</taxon>
    </lineage>
</organism>
<dbReference type="OrthoDB" id="8001376at2"/>
<gene>
    <name evidence="3" type="ORF">FGL86_08850</name>
</gene>
<dbReference type="Pfam" id="PF13808">
    <property type="entry name" value="DDE_Tnp_1_assoc"/>
    <property type="match status" value="1"/>
</dbReference>
<dbReference type="GO" id="GO:0004803">
    <property type="term" value="F:transposase activity"/>
    <property type="evidence" value="ECO:0007669"/>
    <property type="project" value="InterPro"/>
</dbReference>
<dbReference type="PANTHER" id="PTHR30298">
    <property type="entry name" value="H REPEAT-ASSOCIATED PREDICTED TRANSPOSASE"/>
    <property type="match status" value="1"/>
</dbReference>
<dbReference type="InterPro" id="IPR002559">
    <property type="entry name" value="Transposase_11"/>
</dbReference>
<accession>A0A5B8ST35</accession>
<dbReference type="AlphaFoldDB" id="A0A5B8ST35"/>
<dbReference type="EMBL" id="CP042382">
    <property type="protein sequence ID" value="QEA39167.1"/>
    <property type="molecule type" value="Genomic_DNA"/>
</dbReference>
<dbReference type="Proteomes" id="UP000321272">
    <property type="component" value="Chromosome"/>
</dbReference>
<dbReference type="InterPro" id="IPR032806">
    <property type="entry name" value="YbfD_N"/>
</dbReference>
<sequence length="210" mass="23247">MARCGLVKAFANPTMSLTVLAQHLSSITDMRQAAKITYPLFDSLFLTVTAVIAGCEGWEEIEDFGHARRDWLKRYGDYENGIPIHDTIARVMSRIDPEALQGAFIQWMKETEAHAQRQVIAVDGKTLRSSCRPGNRQSAIPMVSAFATTNGVVMGQWKTDEKSNEITAIPELLSLLDLQDSLVTLDAMGCQQTIAQTILDQKGDYLLAVK</sequence>
<reference evidence="3 4" key="1">
    <citation type="submission" date="2019-06" db="EMBL/GenBank/DDBJ databases">
        <title>Genome analyses of bacteria isolated from kimchi.</title>
        <authorList>
            <person name="Lee S."/>
            <person name="Ahn S."/>
            <person name="Roh S."/>
        </authorList>
    </citation>
    <scope>NUCLEOTIDE SEQUENCE [LARGE SCALE GENOMIC DNA]</scope>
    <source>
        <strain evidence="3 4">CBA4606</strain>
    </source>
</reference>
<dbReference type="GO" id="GO:0006313">
    <property type="term" value="P:DNA transposition"/>
    <property type="evidence" value="ECO:0007669"/>
    <property type="project" value="InterPro"/>
</dbReference>
<protein>
    <submittedName>
        <fullName evidence="3">ISAs1 family transposase</fullName>
    </submittedName>
</protein>
<evidence type="ECO:0000259" key="1">
    <source>
        <dbReference type="Pfam" id="PF01609"/>
    </source>
</evidence>
<dbReference type="InterPro" id="IPR051698">
    <property type="entry name" value="Transposase_11-like"/>
</dbReference>